<dbReference type="RefSeq" id="WP_045922214.1">
    <property type="nucleotide sequence ID" value="NZ_JBHTHW010000004.1"/>
</dbReference>
<feature type="binding site" evidence="8">
    <location>
        <begin position="29"/>
        <end position="34"/>
    </location>
    <ligand>
        <name>ATP</name>
        <dbReference type="ChEBI" id="CHEBI:30616"/>
    </ligand>
</feature>
<dbReference type="EMBL" id="JXBZ01000002">
    <property type="protein sequence ID" value="KJY51272.1"/>
    <property type="molecule type" value="Genomic_DNA"/>
</dbReference>
<dbReference type="InterPro" id="IPR014729">
    <property type="entry name" value="Rossmann-like_a/b/a_fold"/>
</dbReference>
<keyword evidence="11" id="KW-1185">Reference proteome</keyword>
<evidence type="ECO:0000313" key="10">
    <source>
        <dbReference type="EMBL" id="KJY51272.1"/>
    </source>
</evidence>
<feature type="domain" description="Lysidine-tRNA(Ile) synthetase C-terminal" evidence="9">
    <location>
        <begin position="370"/>
        <end position="437"/>
    </location>
</feature>
<dbReference type="InterPro" id="IPR012795">
    <property type="entry name" value="tRNA_Ile_lys_synt_N"/>
</dbReference>
<evidence type="ECO:0000256" key="2">
    <source>
        <dbReference type="ARBA" id="ARBA00022490"/>
    </source>
</evidence>
<evidence type="ECO:0000259" key="9">
    <source>
        <dbReference type="SMART" id="SM00977"/>
    </source>
</evidence>
<evidence type="ECO:0000256" key="6">
    <source>
        <dbReference type="ARBA" id="ARBA00022840"/>
    </source>
</evidence>
<keyword evidence="2 8" id="KW-0963">Cytoplasm</keyword>
<dbReference type="GO" id="GO:0006400">
    <property type="term" value="P:tRNA modification"/>
    <property type="evidence" value="ECO:0007669"/>
    <property type="project" value="UniProtKB-UniRule"/>
</dbReference>
<evidence type="ECO:0000256" key="1">
    <source>
        <dbReference type="ARBA" id="ARBA00004496"/>
    </source>
</evidence>
<protein>
    <recommendedName>
        <fullName evidence="8">tRNA(Ile)-lysidine synthase</fullName>
        <ecNumber evidence="8">6.3.4.19</ecNumber>
    </recommendedName>
    <alternativeName>
        <fullName evidence="8">tRNA(Ile)-2-lysyl-cytidine synthase</fullName>
    </alternativeName>
    <alternativeName>
        <fullName evidence="8">tRNA(Ile)-lysidine synthetase</fullName>
    </alternativeName>
</protein>
<dbReference type="OrthoDB" id="9807403at2"/>
<evidence type="ECO:0000313" key="11">
    <source>
        <dbReference type="Proteomes" id="UP000033695"/>
    </source>
</evidence>
<dbReference type="GO" id="GO:0005737">
    <property type="term" value="C:cytoplasm"/>
    <property type="evidence" value="ECO:0007669"/>
    <property type="project" value="UniProtKB-SubCell"/>
</dbReference>
<dbReference type="Pfam" id="PF11734">
    <property type="entry name" value="TilS_C"/>
    <property type="match status" value="1"/>
</dbReference>
<dbReference type="InterPro" id="IPR012796">
    <property type="entry name" value="Lysidine-tRNA-synth_C"/>
</dbReference>
<dbReference type="GO" id="GO:0005524">
    <property type="term" value="F:ATP binding"/>
    <property type="evidence" value="ECO:0007669"/>
    <property type="project" value="UniProtKB-UniRule"/>
</dbReference>
<comment type="subcellular location">
    <subcellularLocation>
        <location evidence="1 8">Cytoplasm</location>
    </subcellularLocation>
</comment>
<dbReference type="InterPro" id="IPR011063">
    <property type="entry name" value="TilS/TtcA_N"/>
</dbReference>
<organism evidence="10 11">
    <name type="scientific">Bombilactobacillus mellis</name>
    <dbReference type="NCBI Taxonomy" id="1218508"/>
    <lineage>
        <taxon>Bacteria</taxon>
        <taxon>Bacillati</taxon>
        <taxon>Bacillota</taxon>
        <taxon>Bacilli</taxon>
        <taxon>Lactobacillales</taxon>
        <taxon>Lactobacillaceae</taxon>
        <taxon>Bombilactobacillus</taxon>
    </lineage>
</organism>
<keyword evidence="5 8" id="KW-0547">Nucleotide-binding</keyword>
<dbReference type="SMART" id="SM00977">
    <property type="entry name" value="TilS_C"/>
    <property type="match status" value="1"/>
</dbReference>
<dbReference type="PANTHER" id="PTHR43033:SF1">
    <property type="entry name" value="TRNA(ILE)-LYSIDINE SYNTHASE-RELATED"/>
    <property type="match status" value="1"/>
</dbReference>
<dbReference type="NCBIfam" id="TIGR02432">
    <property type="entry name" value="lysidine_TilS_N"/>
    <property type="match status" value="1"/>
</dbReference>
<comment type="caution">
    <text evidence="10">The sequence shown here is derived from an EMBL/GenBank/DDBJ whole genome shotgun (WGS) entry which is preliminary data.</text>
</comment>
<evidence type="ECO:0000256" key="4">
    <source>
        <dbReference type="ARBA" id="ARBA00022694"/>
    </source>
</evidence>
<dbReference type="InterPro" id="IPR012094">
    <property type="entry name" value="tRNA_Ile_lys_synt"/>
</dbReference>
<dbReference type="HOGENOM" id="CLU_018869_0_2_9"/>
<dbReference type="NCBIfam" id="TIGR02433">
    <property type="entry name" value="lysidine_TilS_C"/>
    <property type="match status" value="1"/>
</dbReference>
<dbReference type="Proteomes" id="UP000033695">
    <property type="component" value="Unassembled WGS sequence"/>
</dbReference>
<dbReference type="STRING" id="1218508.JG29_03210"/>
<name>A0A0F4KXE7_9LACO</name>
<comment type="catalytic activity">
    <reaction evidence="7 8">
        <text>cytidine(34) in tRNA(Ile2) + L-lysine + ATP = lysidine(34) in tRNA(Ile2) + AMP + diphosphate + H(+)</text>
        <dbReference type="Rhea" id="RHEA:43744"/>
        <dbReference type="Rhea" id="RHEA-COMP:10625"/>
        <dbReference type="Rhea" id="RHEA-COMP:10670"/>
        <dbReference type="ChEBI" id="CHEBI:15378"/>
        <dbReference type="ChEBI" id="CHEBI:30616"/>
        <dbReference type="ChEBI" id="CHEBI:32551"/>
        <dbReference type="ChEBI" id="CHEBI:33019"/>
        <dbReference type="ChEBI" id="CHEBI:82748"/>
        <dbReference type="ChEBI" id="CHEBI:83665"/>
        <dbReference type="ChEBI" id="CHEBI:456215"/>
        <dbReference type="EC" id="6.3.4.19"/>
    </reaction>
</comment>
<comment type="domain">
    <text evidence="8">The N-terminal region contains the highly conserved SGGXDS motif, predicted to be a P-loop motif involved in ATP binding.</text>
</comment>
<sequence length="441" mass="51272">MDQTELKFIQQIKNKPFFTAQDRLLVAVSGGSDSLALLALLLKLPAALKAHVEVATVDFDLRAHSSQEVELVRHFCAQQQVPFHTTVWQHNSNLKAMEVQARIFRYNFFAELMHQYHLNKLVTAHQNDDQVETVLMKLIRSGSFWESGGILPQRSFAQGQLIRPLLNFSKSELKDYLQRRHIKFAVDESNFQDITMRNRLRNEVVPLLQAENPHLNQHVAAFVEQQQTLQKFVQAYFQNLAQQVVQSQAQGWQVNLLGLQKLPPLMIALFLQNFIHLNLNLELNQQQLLQVQQLLAKPQGHLDVAKGWGLDKFYQRLVIQPQRLPFNSSKELFLKLDQPILANEQQKITIKQSTQKSASSFYFDHLPHQIVLRTRHAGDQVRLFDGHYQKLKKRLIDQKIPQDQREQLWVLVFDGQIVWIPGVYRYQVSPTPYLFEIIIGE</sequence>
<reference evidence="10 11" key="1">
    <citation type="submission" date="2014-12" db="EMBL/GenBank/DDBJ databases">
        <title>Comparative genomics of the lactic acid bacteria isolated from the honey bee gut.</title>
        <authorList>
            <person name="Ellegaard K.M."/>
            <person name="Tamarit D."/>
            <person name="Javelind E."/>
            <person name="Olofsson T."/>
            <person name="Andersson S.G."/>
            <person name="Vasquez A."/>
        </authorList>
    </citation>
    <scope>NUCLEOTIDE SEQUENCE [LARGE SCALE GENOMIC DNA]</scope>
    <source>
        <strain evidence="10 11">Hon2</strain>
    </source>
</reference>
<dbReference type="GO" id="GO:0032267">
    <property type="term" value="F:tRNA(Ile)-lysidine synthase activity"/>
    <property type="evidence" value="ECO:0007669"/>
    <property type="project" value="UniProtKB-EC"/>
</dbReference>
<dbReference type="AlphaFoldDB" id="A0A0F4KXE7"/>
<evidence type="ECO:0000256" key="7">
    <source>
        <dbReference type="ARBA" id="ARBA00048539"/>
    </source>
</evidence>
<evidence type="ECO:0000256" key="3">
    <source>
        <dbReference type="ARBA" id="ARBA00022598"/>
    </source>
</evidence>
<dbReference type="Pfam" id="PF01171">
    <property type="entry name" value="ATP_bind_3"/>
    <property type="match status" value="1"/>
</dbReference>
<dbReference type="PATRIC" id="fig|1218508.4.peg.329"/>
<keyword evidence="4 8" id="KW-0819">tRNA processing</keyword>
<dbReference type="HAMAP" id="MF_01161">
    <property type="entry name" value="tRNA_Ile_lys_synt"/>
    <property type="match status" value="1"/>
</dbReference>
<comment type="function">
    <text evidence="8">Ligates lysine onto the cytidine present at position 34 of the AUA codon-specific tRNA(Ile) that contains the anticodon CAU, in an ATP-dependent manner. Cytidine is converted to lysidine, thus changing the amino acid specificity of the tRNA from methionine to isoleucine.</text>
</comment>
<dbReference type="CDD" id="cd01992">
    <property type="entry name" value="TilS_N"/>
    <property type="match status" value="1"/>
</dbReference>
<dbReference type="SUPFAM" id="SSF52402">
    <property type="entry name" value="Adenine nucleotide alpha hydrolases-like"/>
    <property type="match status" value="1"/>
</dbReference>
<evidence type="ECO:0000256" key="8">
    <source>
        <dbReference type="HAMAP-Rule" id="MF_01161"/>
    </source>
</evidence>
<keyword evidence="6 8" id="KW-0067">ATP-binding</keyword>
<proteinExistence type="inferred from homology"/>
<keyword evidence="3 8" id="KW-0436">Ligase</keyword>
<dbReference type="SUPFAM" id="SSF56037">
    <property type="entry name" value="PheT/TilS domain"/>
    <property type="match status" value="1"/>
</dbReference>
<accession>A0A0F4KXE7</accession>
<evidence type="ECO:0000256" key="5">
    <source>
        <dbReference type="ARBA" id="ARBA00022741"/>
    </source>
</evidence>
<comment type="similarity">
    <text evidence="8">Belongs to the tRNA(Ile)-lysidine synthase family.</text>
</comment>
<dbReference type="PANTHER" id="PTHR43033">
    <property type="entry name" value="TRNA(ILE)-LYSIDINE SYNTHASE-RELATED"/>
    <property type="match status" value="1"/>
</dbReference>
<dbReference type="EC" id="6.3.4.19" evidence="8"/>
<gene>
    <name evidence="8" type="primary">tilS</name>
    <name evidence="10" type="ORF">JG29_03210</name>
</gene>
<dbReference type="Gene3D" id="3.40.50.620">
    <property type="entry name" value="HUPs"/>
    <property type="match status" value="1"/>
</dbReference>